<dbReference type="OrthoDB" id="5497412at2"/>
<dbReference type="AlphaFoldDB" id="A0A127F751"/>
<dbReference type="KEGG" id="sdf:ACG33_03715"/>
<sequence>MSIERFCELLELIYQGPTEIIPCSSAMMQLRSWLQANESVLVLRPPGADAMGLVMRDGNDGSQLYNYIYTQFPIFSLDPFLGLPADQVVTLDEVINHETYVKGEFFKQYVEPRQVRYILAADIHGGQGREFRLRFTRPPEAQDFSASDKAFVQVLVPHFKRALDLHTRLGQVEAEMRLYADVMSSMLVGSVILDETGTVLRTNSVAQAILADRDGLTLVQNTLIAGYRTENRELRRLIRQALEMPPGQPAVAEALSIPRPSGRAALSLLVRPIPLSERLDGVKRPSAAVFIRDPERNLHPSFELVQRLFHFTPAEAKLALLLTDGLSLDEAAEEMAIRKNTARAHLRSIFSKAGVKRQITLVRLLLNSVASIS</sequence>
<evidence type="ECO:0000259" key="1">
    <source>
        <dbReference type="SMART" id="SM00421"/>
    </source>
</evidence>
<dbReference type="InterPro" id="IPR036388">
    <property type="entry name" value="WH-like_DNA-bd_sf"/>
</dbReference>
<dbReference type="PATRIC" id="fig|465721.4.peg.796"/>
<evidence type="ECO:0000313" key="2">
    <source>
        <dbReference type="EMBL" id="AMN46227.1"/>
    </source>
</evidence>
<dbReference type="SUPFAM" id="SSF46894">
    <property type="entry name" value="C-terminal effector domain of the bipartite response regulators"/>
    <property type="match status" value="1"/>
</dbReference>
<dbReference type="SMART" id="SM00421">
    <property type="entry name" value="HTH_LUXR"/>
    <property type="match status" value="1"/>
</dbReference>
<dbReference type="InterPro" id="IPR016032">
    <property type="entry name" value="Sig_transdc_resp-reg_C-effctor"/>
</dbReference>
<name>A0A127F751_STEDE</name>
<dbReference type="GO" id="GO:0003677">
    <property type="term" value="F:DNA binding"/>
    <property type="evidence" value="ECO:0007669"/>
    <property type="project" value="InterPro"/>
</dbReference>
<gene>
    <name evidence="2" type="ORF">ACG33_03715</name>
</gene>
<proteinExistence type="predicted"/>
<dbReference type="Gene3D" id="1.10.10.10">
    <property type="entry name" value="Winged helix-like DNA-binding domain superfamily/Winged helix DNA-binding domain"/>
    <property type="match status" value="1"/>
</dbReference>
<feature type="domain" description="HTH luxR-type" evidence="1">
    <location>
        <begin position="308"/>
        <end position="365"/>
    </location>
</feature>
<keyword evidence="3" id="KW-1185">Reference proteome</keyword>
<organism evidence="2 3">
    <name type="scientific">Steroidobacter denitrificans</name>
    <dbReference type="NCBI Taxonomy" id="465721"/>
    <lineage>
        <taxon>Bacteria</taxon>
        <taxon>Pseudomonadati</taxon>
        <taxon>Pseudomonadota</taxon>
        <taxon>Gammaproteobacteria</taxon>
        <taxon>Steroidobacterales</taxon>
        <taxon>Steroidobacteraceae</taxon>
        <taxon>Steroidobacter</taxon>
    </lineage>
</organism>
<reference evidence="2 3" key="1">
    <citation type="submission" date="2015-06" db="EMBL/GenBank/DDBJ databases">
        <title>A Comprehensive Approach to Explore the Metabolic and Phylogenetic Diversity of Bacterial Steroid Degradation in the Environment: Testosterone as an Example.</title>
        <authorList>
            <person name="Yang F.-C."/>
            <person name="Chen Y.-L."/>
            <person name="Yu C.-P."/>
            <person name="Tang S.-L."/>
            <person name="Wang P.-H."/>
            <person name="Ismail W."/>
            <person name="Wang C.-H."/>
            <person name="Yang C.-Y."/>
            <person name="Chiang Y.-R."/>
        </authorList>
    </citation>
    <scope>NUCLEOTIDE SEQUENCE [LARGE SCALE GENOMIC DNA]</scope>
    <source>
        <strain evidence="2 3">DSM 18526</strain>
    </source>
</reference>
<dbReference type="Proteomes" id="UP000070250">
    <property type="component" value="Chromosome"/>
</dbReference>
<accession>A0A127F751</accession>
<evidence type="ECO:0000313" key="3">
    <source>
        <dbReference type="Proteomes" id="UP000070250"/>
    </source>
</evidence>
<dbReference type="STRING" id="465721.ACG33_03715"/>
<dbReference type="GO" id="GO:0006355">
    <property type="term" value="P:regulation of DNA-templated transcription"/>
    <property type="evidence" value="ECO:0007669"/>
    <property type="project" value="InterPro"/>
</dbReference>
<dbReference type="InterPro" id="IPR000792">
    <property type="entry name" value="Tscrpt_reg_LuxR_C"/>
</dbReference>
<dbReference type="EMBL" id="CP011971">
    <property type="protein sequence ID" value="AMN46227.1"/>
    <property type="molecule type" value="Genomic_DNA"/>
</dbReference>
<protein>
    <recommendedName>
        <fullName evidence="1">HTH luxR-type domain-containing protein</fullName>
    </recommendedName>
</protein>